<organism evidence="1 2">
    <name type="scientific">Streptomyces coeruleoprunus</name>
    <dbReference type="NCBI Taxonomy" id="285563"/>
    <lineage>
        <taxon>Bacteria</taxon>
        <taxon>Bacillati</taxon>
        <taxon>Actinomycetota</taxon>
        <taxon>Actinomycetes</taxon>
        <taxon>Kitasatosporales</taxon>
        <taxon>Streptomycetaceae</taxon>
        <taxon>Streptomyces</taxon>
    </lineage>
</organism>
<evidence type="ECO:0000313" key="1">
    <source>
        <dbReference type="EMBL" id="MFC5022742.1"/>
    </source>
</evidence>
<reference evidence="2" key="1">
    <citation type="journal article" date="2019" name="Int. J. Syst. Evol. Microbiol.">
        <title>The Global Catalogue of Microorganisms (GCM) 10K type strain sequencing project: providing services to taxonomists for standard genome sequencing and annotation.</title>
        <authorList>
            <consortium name="The Broad Institute Genomics Platform"/>
            <consortium name="The Broad Institute Genome Sequencing Center for Infectious Disease"/>
            <person name="Wu L."/>
            <person name="Ma J."/>
        </authorList>
    </citation>
    <scope>NUCLEOTIDE SEQUENCE [LARGE SCALE GENOMIC DNA]</scope>
    <source>
        <strain evidence="2">CGMCC 4.1648</strain>
    </source>
</reference>
<sequence length="289" mass="30389">MPLPVTPHGELAEGRLLSWRRRYSPDEIAGYDALSGRVRLPEGSAPTLPDLLVVAPLTKLGGDLDYIARKMTWSHARAVGVDEELTAELEILQLEENTGFHRIAFDARVRGNDGDVVLSGRSKGIILHVADPAARPDVPEDAAAPALDLGAVRKAARPEADGAPFDGPAAGAVLTATTTVTSDDIDLCTALTGDRGAHHLGIGGDRPMAQGLLTATTVPFVRGDRGFRYRSMSMVFLQPVHAGDVVTSEVTVTDADPAGELSLKASVRNQDGTEVFVSECTGVLPDAAG</sequence>
<dbReference type="SUPFAM" id="SSF54637">
    <property type="entry name" value="Thioesterase/thiol ester dehydrase-isomerase"/>
    <property type="match status" value="2"/>
</dbReference>
<dbReference type="EMBL" id="JBHSJD010000007">
    <property type="protein sequence ID" value="MFC5022742.1"/>
    <property type="molecule type" value="Genomic_DNA"/>
</dbReference>
<keyword evidence="2" id="KW-1185">Reference proteome</keyword>
<proteinExistence type="predicted"/>
<dbReference type="Proteomes" id="UP001595829">
    <property type="component" value="Unassembled WGS sequence"/>
</dbReference>
<dbReference type="RefSeq" id="WP_345690580.1">
    <property type="nucleotide sequence ID" value="NZ_BAABIT010000001.1"/>
</dbReference>
<dbReference type="Gene3D" id="3.10.129.10">
    <property type="entry name" value="Hotdog Thioesterase"/>
    <property type="match status" value="1"/>
</dbReference>
<comment type="caution">
    <text evidence="1">The sequence shown here is derived from an EMBL/GenBank/DDBJ whole genome shotgun (WGS) entry which is preliminary data.</text>
</comment>
<dbReference type="InterPro" id="IPR029069">
    <property type="entry name" value="HotDog_dom_sf"/>
</dbReference>
<protein>
    <recommendedName>
        <fullName evidence="3">MaoC-like domain-containing protein</fullName>
    </recommendedName>
</protein>
<evidence type="ECO:0000313" key="2">
    <source>
        <dbReference type="Proteomes" id="UP001595829"/>
    </source>
</evidence>
<name>A0ABV9XBR1_9ACTN</name>
<gene>
    <name evidence="1" type="ORF">ACFPM3_11425</name>
</gene>
<evidence type="ECO:0008006" key="3">
    <source>
        <dbReference type="Google" id="ProtNLM"/>
    </source>
</evidence>
<accession>A0ABV9XBR1</accession>